<dbReference type="NCBIfam" id="TIGR03410">
    <property type="entry name" value="urea_trans_UrtE"/>
    <property type="match status" value="1"/>
</dbReference>
<name>A0A437J6E5_9SPHN</name>
<organism evidence="7 8">
    <name type="scientific">Sphingobium algorifonticola</name>
    <dbReference type="NCBI Taxonomy" id="2008318"/>
    <lineage>
        <taxon>Bacteria</taxon>
        <taxon>Pseudomonadati</taxon>
        <taxon>Pseudomonadota</taxon>
        <taxon>Alphaproteobacteria</taxon>
        <taxon>Sphingomonadales</taxon>
        <taxon>Sphingomonadaceae</taxon>
        <taxon>Sphingobium</taxon>
    </lineage>
</organism>
<dbReference type="GO" id="GO:0015807">
    <property type="term" value="P:L-amino acid transport"/>
    <property type="evidence" value="ECO:0007669"/>
    <property type="project" value="TreeGrafter"/>
</dbReference>
<dbReference type="PROSITE" id="PS50893">
    <property type="entry name" value="ABC_TRANSPORTER_2"/>
    <property type="match status" value="1"/>
</dbReference>
<keyword evidence="8" id="KW-1185">Reference proteome</keyword>
<keyword evidence="4 7" id="KW-0067">ATP-binding</keyword>
<dbReference type="CDD" id="cd03224">
    <property type="entry name" value="ABC_TM1139_LivF_branched"/>
    <property type="match status" value="1"/>
</dbReference>
<reference evidence="7 8" key="1">
    <citation type="submission" date="2019-01" db="EMBL/GenBank/DDBJ databases">
        <authorList>
            <person name="Chen W.-M."/>
        </authorList>
    </citation>
    <scope>NUCLEOTIDE SEQUENCE [LARGE SCALE GENOMIC DNA]</scope>
    <source>
        <strain evidence="7 8">TLA-22</strain>
    </source>
</reference>
<comment type="similarity">
    <text evidence="1">Belongs to the ABC transporter superfamily.</text>
</comment>
<sequence>MSDALLDIAGLSCAYGQSDVLWDIDLLLPRGKVMALIGRNGVGKTTLLHAIMGTRPAKTGRILFDGTDISALPPHKRAKAGVGFVPQGRHIFPQLTVMENLETGLSASGDRSNTKHGIPQHIFDLFPKLYDIRNRAGGFLSGGEQQQLAIGRALAGRPTLLLLDEPTEGIQPNVVQQIEAALVHVRDTLGMTILLVEQYLDFVWRFADNYSAMQNGRILQQGRIADAPASDVAHFIQI</sequence>
<dbReference type="InterPro" id="IPR052156">
    <property type="entry name" value="BCAA_Transport_ATP-bd_LivF"/>
</dbReference>
<evidence type="ECO:0000256" key="1">
    <source>
        <dbReference type="ARBA" id="ARBA00005417"/>
    </source>
</evidence>
<proteinExistence type="inferred from homology"/>
<evidence type="ECO:0000313" key="7">
    <source>
        <dbReference type="EMBL" id="RVT40720.1"/>
    </source>
</evidence>
<dbReference type="EMBL" id="RZUL01000003">
    <property type="protein sequence ID" value="RVT40720.1"/>
    <property type="molecule type" value="Genomic_DNA"/>
</dbReference>
<evidence type="ECO:0000259" key="6">
    <source>
        <dbReference type="PROSITE" id="PS50893"/>
    </source>
</evidence>
<accession>A0A437J6E5</accession>
<dbReference type="Pfam" id="PF00005">
    <property type="entry name" value="ABC_tran"/>
    <property type="match status" value="1"/>
</dbReference>
<keyword evidence="2" id="KW-0813">Transport</keyword>
<dbReference type="Gene3D" id="3.40.50.300">
    <property type="entry name" value="P-loop containing nucleotide triphosphate hydrolases"/>
    <property type="match status" value="1"/>
</dbReference>
<dbReference type="RefSeq" id="WP_127690719.1">
    <property type="nucleotide sequence ID" value="NZ_RZUL01000003.1"/>
</dbReference>
<gene>
    <name evidence="7" type="primary">urtE</name>
    <name evidence="7" type="ORF">ENE74_09550</name>
</gene>
<evidence type="ECO:0000256" key="4">
    <source>
        <dbReference type="ARBA" id="ARBA00022840"/>
    </source>
</evidence>
<dbReference type="InterPro" id="IPR003439">
    <property type="entry name" value="ABC_transporter-like_ATP-bd"/>
</dbReference>
<dbReference type="SUPFAM" id="SSF52540">
    <property type="entry name" value="P-loop containing nucleoside triphosphate hydrolases"/>
    <property type="match status" value="1"/>
</dbReference>
<dbReference type="InterPro" id="IPR017780">
    <property type="entry name" value="ABC_transptr_urea_ATP-bd_UrtE"/>
</dbReference>
<dbReference type="GO" id="GO:0016887">
    <property type="term" value="F:ATP hydrolysis activity"/>
    <property type="evidence" value="ECO:0007669"/>
    <property type="project" value="InterPro"/>
</dbReference>
<dbReference type="Proteomes" id="UP000282977">
    <property type="component" value="Unassembled WGS sequence"/>
</dbReference>
<dbReference type="GO" id="GO:0015658">
    <property type="term" value="F:branched-chain amino acid transmembrane transporter activity"/>
    <property type="evidence" value="ECO:0007669"/>
    <property type="project" value="TreeGrafter"/>
</dbReference>
<protein>
    <submittedName>
        <fullName evidence="7">Urea ABC transporter ATP-binding subunit UrtE</fullName>
    </submittedName>
</protein>
<dbReference type="OrthoDB" id="7465047at2"/>
<evidence type="ECO:0000256" key="5">
    <source>
        <dbReference type="ARBA" id="ARBA00022970"/>
    </source>
</evidence>
<dbReference type="GO" id="GO:0005524">
    <property type="term" value="F:ATP binding"/>
    <property type="evidence" value="ECO:0007669"/>
    <property type="project" value="UniProtKB-KW"/>
</dbReference>
<dbReference type="InterPro" id="IPR027417">
    <property type="entry name" value="P-loop_NTPase"/>
</dbReference>
<feature type="domain" description="ABC transporter" evidence="6">
    <location>
        <begin position="6"/>
        <end position="236"/>
    </location>
</feature>
<evidence type="ECO:0000313" key="8">
    <source>
        <dbReference type="Proteomes" id="UP000282977"/>
    </source>
</evidence>
<evidence type="ECO:0000256" key="3">
    <source>
        <dbReference type="ARBA" id="ARBA00022741"/>
    </source>
</evidence>
<dbReference type="InterPro" id="IPR003593">
    <property type="entry name" value="AAA+_ATPase"/>
</dbReference>
<keyword evidence="5" id="KW-0029">Amino-acid transport</keyword>
<dbReference type="PANTHER" id="PTHR43820">
    <property type="entry name" value="HIGH-AFFINITY BRANCHED-CHAIN AMINO ACID TRANSPORT ATP-BINDING PROTEIN LIVF"/>
    <property type="match status" value="1"/>
</dbReference>
<dbReference type="AlphaFoldDB" id="A0A437J6E5"/>
<comment type="caution">
    <text evidence="7">The sequence shown here is derived from an EMBL/GenBank/DDBJ whole genome shotgun (WGS) entry which is preliminary data.</text>
</comment>
<keyword evidence="3" id="KW-0547">Nucleotide-binding</keyword>
<dbReference type="SMART" id="SM00382">
    <property type="entry name" value="AAA"/>
    <property type="match status" value="1"/>
</dbReference>
<evidence type="ECO:0000256" key="2">
    <source>
        <dbReference type="ARBA" id="ARBA00022448"/>
    </source>
</evidence>
<dbReference type="PANTHER" id="PTHR43820:SF5">
    <property type="entry name" value="HIGH-AFFINITY BRANCHED-CHAIN AMINO ACID TRANSPORT ATP-BINDING PROTEIN"/>
    <property type="match status" value="1"/>
</dbReference>